<organism evidence="2 3">
    <name type="scientific">Haematococcus lacustris</name>
    <name type="common">Green alga</name>
    <name type="synonym">Haematococcus pluvialis</name>
    <dbReference type="NCBI Taxonomy" id="44745"/>
    <lineage>
        <taxon>Eukaryota</taxon>
        <taxon>Viridiplantae</taxon>
        <taxon>Chlorophyta</taxon>
        <taxon>core chlorophytes</taxon>
        <taxon>Chlorophyceae</taxon>
        <taxon>CS clade</taxon>
        <taxon>Chlamydomonadales</taxon>
        <taxon>Haematococcaceae</taxon>
        <taxon>Haematococcus</taxon>
    </lineage>
</organism>
<dbReference type="EMBL" id="BLLF01000199">
    <property type="protein sequence ID" value="GFH08980.1"/>
    <property type="molecule type" value="Genomic_DNA"/>
</dbReference>
<reference evidence="2 3" key="1">
    <citation type="submission" date="2020-02" db="EMBL/GenBank/DDBJ databases">
        <title>Draft genome sequence of Haematococcus lacustris strain NIES-144.</title>
        <authorList>
            <person name="Morimoto D."/>
            <person name="Nakagawa S."/>
            <person name="Yoshida T."/>
            <person name="Sawayama S."/>
        </authorList>
    </citation>
    <scope>NUCLEOTIDE SEQUENCE [LARGE SCALE GENOMIC DNA]</scope>
    <source>
        <strain evidence="2 3">NIES-144</strain>
    </source>
</reference>
<protein>
    <submittedName>
        <fullName evidence="2">WD_REPEATS_REGION domain-containing protein</fullName>
    </submittedName>
</protein>
<dbReference type="PANTHER" id="PTHR10242">
    <property type="entry name" value="8-OXOGUANINE DNA GLYCOSYLASE"/>
    <property type="match status" value="1"/>
</dbReference>
<feature type="non-terminal residue" evidence="2">
    <location>
        <position position="43"/>
    </location>
</feature>
<dbReference type="Gene3D" id="1.10.340.30">
    <property type="entry name" value="Hypothetical protein, domain 2"/>
    <property type="match status" value="1"/>
</dbReference>
<dbReference type="Proteomes" id="UP000485058">
    <property type="component" value="Unassembled WGS sequence"/>
</dbReference>
<dbReference type="GO" id="GO:0006285">
    <property type="term" value="P:base-excision repair, AP site formation"/>
    <property type="evidence" value="ECO:0007669"/>
    <property type="project" value="TreeGrafter"/>
</dbReference>
<dbReference type="PANTHER" id="PTHR10242:SF2">
    <property type="entry name" value="N-GLYCOSYLASE_DNA LYASE"/>
    <property type="match status" value="1"/>
</dbReference>
<keyword evidence="1" id="KW-0732">Signal</keyword>
<name>A0A699YFN5_HAELA</name>
<dbReference type="GO" id="GO:0005634">
    <property type="term" value="C:nucleus"/>
    <property type="evidence" value="ECO:0007669"/>
    <property type="project" value="TreeGrafter"/>
</dbReference>
<feature type="non-terminal residue" evidence="2">
    <location>
        <position position="1"/>
    </location>
</feature>
<evidence type="ECO:0000256" key="1">
    <source>
        <dbReference type="SAM" id="SignalP"/>
    </source>
</evidence>
<dbReference type="InterPro" id="IPR052054">
    <property type="entry name" value="Oxidative_DNA_repair_enzyme"/>
</dbReference>
<dbReference type="GO" id="GO:0034039">
    <property type="term" value="F:8-oxo-7,8-dihydroguanine DNA N-glycosylase activity"/>
    <property type="evidence" value="ECO:0007669"/>
    <property type="project" value="TreeGrafter"/>
</dbReference>
<proteinExistence type="predicted"/>
<comment type="caution">
    <text evidence="2">The sequence shown here is derived from an EMBL/GenBank/DDBJ whole genome shotgun (WGS) entry which is preliminary data.</text>
</comment>
<dbReference type="AlphaFoldDB" id="A0A699YFN5"/>
<gene>
    <name evidence="2" type="ORF">HaLaN_04036</name>
</gene>
<evidence type="ECO:0000313" key="3">
    <source>
        <dbReference type="Proteomes" id="UP000485058"/>
    </source>
</evidence>
<feature type="chain" id="PRO_5025590907" evidence="1">
    <location>
        <begin position="18"/>
        <end position="43"/>
    </location>
</feature>
<feature type="signal peptide" evidence="1">
    <location>
        <begin position="1"/>
        <end position="17"/>
    </location>
</feature>
<keyword evidence="3" id="KW-1185">Reference proteome</keyword>
<sequence>MVVMATMTMVLCSAVCARMLRQDPLECLFQFICSSNNHISRIQ</sequence>
<evidence type="ECO:0000313" key="2">
    <source>
        <dbReference type="EMBL" id="GFH08980.1"/>
    </source>
</evidence>
<accession>A0A699YFN5</accession>